<protein>
    <submittedName>
        <fullName evidence="12">ATP-binding cassette domain-containing protein</fullName>
    </submittedName>
</protein>
<organism evidence="12 13">
    <name type="scientific">Evtepia gabavorous</name>
    <dbReference type="NCBI Taxonomy" id="2211183"/>
    <lineage>
        <taxon>Bacteria</taxon>
        <taxon>Bacillati</taxon>
        <taxon>Bacillota</taxon>
        <taxon>Clostridia</taxon>
        <taxon>Eubacteriales</taxon>
        <taxon>Evtepia</taxon>
    </lineage>
</organism>
<dbReference type="Pfam" id="PF07155">
    <property type="entry name" value="ECF-ribofla_trS"/>
    <property type="match status" value="1"/>
</dbReference>
<keyword evidence="7" id="KW-1278">Translocase</keyword>
<dbReference type="PANTHER" id="PTHR43553">
    <property type="entry name" value="HEAVY METAL TRANSPORTER"/>
    <property type="match status" value="1"/>
</dbReference>
<comment type="caution">
    <text evidence="12">The sequence shown here is derived from an EMBL/GenBank/DDBJ whole genome shotgun (WGS) entry which is preliminary data.</text>
</comment>
<dbReference type="CDD" id="cd03225">
    <property type="entry name" value="ABC_cobalt_CbiO_domain1"/>
    <property type="match status" value="2"/>
</dbReference>
<evidence type="ECO:0000256" key="2">
    <source>
        <dbReference type="ARBA" id="ARBA00005417"/>
    </source>
</evidence>
<feature type="transmembrane region" description="Helical" evidence="10">
    <location>
        <begin position="730"/>
        <end position="756"/>
    </location>
</feature>
<keyword evidence="5" id="KW-0547">Nucleotide-binding</keyword>
<feature type="transmembrane region" description="Helical" evidence="10">
    <location>
        <begin position="666"/>
        <end position="694"/>
    </location>
</feature>
<dbReference type="Proteomes" id="UP000260649">
    <property type="component" value="Unassembled WGS sequence"/>
</dbReference>
<name>A0A3E2B325_9FIRM</name>
<evidence type="ECO:0000313" key="13">
    <source>
        <dbReference type="Proteomes" id="UP000260649"/>
    </source>
</evidence>
<dbReference type="InterPro" id="IPR027417">
    <property type="entry name" value="P-loop_NTPase"/>
</dbReference>
<dbReference type="GeneID" id="97995551"/>
<dbReference type="InterPro" id="IPR009825">
    <property type="entry name" value="ECF_substrate-spec-like"/>
</dbReference>
<dbReference type="GO" id="GO:0016887">
    <property type="term" value="F:ATP hydrolysis activity"/>
    <property type="evidence" value="ECO:0007669"/>
    <property type="project" value="InterPro"/>
</dbReference>
<dbReference type="SUPFAM" id="SSF52540">
    <property type="entry name" value="P-loop containing nucleoside triphosphate hydrolases"/>
    <property type="match status" value="2"/>
</dbReference>
<dbReference type="InterPro" id="IPR050095">
    <property type="entry name" value="ECF_ABC_transporter_ATP-bd"/>
</dbReference>
<feature type="transmembrane region" description="Helical" evidence="10">
    <location>
        <begin position="633"/>
        <end position="654"/>
    </location>
</feature>
<dbReference type="OrthoDB" id="501320at2"/>
<dbReference type="GO" id="GO:0005524">
    <property type="term" value="F:ATP binding"/>
    <property type="evidence" value="ECO:0007669"/>
    <property type="project" value="UniProtKB-KW"/>
</dbReference>
<proteinExistence type="inferred from homology"/>
<reference evidence="12 13" key="1">
    <citation type="submission" date="2018-07" db="EMBL/GenBank/DDBJ databases">
        <title>GABA Modulating Bacteria of the Human Gut Microbiota.</title>
        <authorList>
            <person name="Strandwitz P."/>
            <person name="Kim K.H."/>
            <person name="Terekhova D."/>
            <person name="Liu J.K."/>
            <person name="Sharma A."/>
            <person name="Levering J."/>
            <person name="Mcdonald D."/>
            <person name="Dietrich D."/>
            <person name="Ramadhar T.R."/>
            <person name="Lekbua A."/>
            <person name="Mroue N."/>
            <person name="Liston C."/>
            <person name="Stewart E.J."/>
            <person name="Dubin M.J."/>
            <person name="Zengler K."/>
            <person name="Knight R."/>
            <person name="Gilbert J.A."/>
            <person name="Clardy J."/>
            <person name="Lewis K."/>
        </authorList>
    </citation>
    <scope>NUCLEOTIDE SEQUENCE [LARGE SCALE GENOMIC DNA]</scope>
    <source>
        <strain evidence="12 13">KLE1738</strain>
    </source>
</reference>
<dbReference type="InterPro" id="IPR017871">
    <property type="entry name" value="ABC_transporter-like_CS"/>
</dbReference>
<dbReference type="EMBL" id="QQRQ01000010">
    <property type="protein sequence ID" value="RFT06438.1"/>
    <property type="molecule type" value="Genomic_DNA"/>
</dbReference>
<dbReference type="PROSITE" id="PS50893">
    <property type="entry name" value="ABC_TRANSPORTER_2"/>
    <property type="match status" value="2"/>
</dbReference>
<evidence type="ECO:0000256" key="4">
    <source>
        <dbReference type="ARBA" id="ARBA00022475"/>
    </source>
</evidence>
<evidence type="ECO:0000256" key="5">
    <source>
        <dbReference type="ARBA" id="ARBA00022741"/>
    </source>
</evidence>
<dbReference type="Gene3D" id="1.10.1760.20">
    <property type="match status" value="1"/>
</dbReference>
<dbReference type="AlphaFoldDB" id="A0A3E2B325"/>
<keyword evidence="10" id="KW-0812">Transmembrane</keyword>
<comment type="subcellular location">
    <subcellularLocation>
        <location evidence="1">Cell membrane</location>
        <topology evidence="1">Peripheral membrane protein</topology>
    </subcellularLocation>
</comment>
<sequence length="808" mass="87849">MAQLELHDLTVFYPGQETPALRGVTASLEAGEFVTLCGRSGSGKSTLLRCCKPALAPQGTRRGEIFWAGRPLSGLSDRAQSASIGYVGQSPENQMVTDRVWQELAFGPENLGWDPAVIRRRVAEMASFFGIQTWFHREISTLSGGQRQLLALAAVMVLEPALLLLDEPTSQLDPIAAGDFLEMVQRINRELGTTILLAEHRLAEAVPRSDRLLVLEGGQLLCQGTPREVGAWLRRQNHPLAAALPAPMEIWARVSQSGPCPVTVGEGQIWLAEYARSHPLGDLPPVCLPSPGETLLQAESLWFRYDRNGPDVVKDFSLSVGRGELLALLGGNGTGKTTVLHLLAGLRAPQRGRLRRQGRVAMLPQNLQTLFWKKTLREDLLDQTARMDLPPAEGAAAVAEIAALCGLEGLLDRHPYDLSGGEQQRAALAKVLLTRPEVLLLDEPTKGLDWRWQEELAALLQRLLSQGAAVILVSHDLEFCARHAHRCALFFDGAVVAQDQPRAFFSGNRFYTTATNRMVRAYLPQGITPEEVISACGGEPSGERKPLARPPENQAAPEEAGEPREPAAIPAPPRDRAPRRKLTVVGVPLVLGALTLLAGELLFQGKQYHWISLLLLMEGLLPSFFWFEQRRPGARELVLLACLCGLGVAGRGAFFWAPQCKPVTALTILTGVSLGGQAGFLVGAVTMLVSNLFFGQGPWTPWQMFAMGCIGGLAGSLFSRRGRRPRKGMLCLFGFLAAVVLYGAVMNTASVLLWSHSLQWELIAAACAAGLPMDLLHGGSTALLLYLLADPVQGKLDRMREKYGWGRG</sequence>
<comment type="similarity">
    <text evidence="2">Belongs to the ABC transporter superfamily.</text>
</comment>
<dbReference type="PROSITE" id="PS00211">
    <property type="entry name" value="ABC_TRANSPORTER_1"/>
    <property type="match status" value="2"/>
</dbReference>
<dbReference type="InterPro" id="IPR003439">
    <property type="entry name" value="ABC_transporter-like_ATP-bd"/>
</dbReference>
<keyword evidence="8 10" id="KW-0472">Membrane</keyword>
<evidence type="ECO:0000256" key="10">
    <source>
        <dbReference type="SAM" id="Phobius"/>
    </source>
</evidence>
<evidence type="ECO:0000256" key="1">
    <source>
        <dbReference type="ARBA" id="ARBA00004202"/>
    </source>
</evidence>
<dbReference type="Pfam" id="PF00005">
    <property type="entry name" value="ABC_tran"/>
    <property type="match status" value="2"/>
</dbReference>
<dbReference type="SMART" id="SM00382">
    <property type="entry name" value="AAA"/>
    <property type="match status" value="2"/>
</dbReference>
<evidence type="ECO:0000256" key="7">
    <source>
        <dbReference type="ARBA" id="ARBA00022967"/>
    </source>
</evidence>
<keyword evidence="4" id="KW-1003">Cell membrane</keyword>
<feature type="transmembrane region" description="Helical" evidence="10">
    <location>
        <begin position="582"/>
        <end position="603"/>
    </location>
</feature>
<keyword evidence="3" id="KW-0813">Transport</keyword>
<keyword evidence="10" id="KW-1133">Transmembrane helix</keyword>
<dbReference type="GO" id="GO:0043190">
    <property type="term" value="C:ATP-binding cassette (ABC) transporter complex"/>
    <property type="evidence" value="ECO:0007669"/>
    <property type="project" value="TreeGrafter"/>
</dbReference>
<keyword evidence="13" id="KW-1185">Reference proteome</keyword>
<dbReference type="GO" id="GO:0042626">
    <property type="term" value="F:ATPase-coupled transmembrane transporter activity"/>
    <property type="evidence" value="ECO:0007669"/>
    <property type="project" value="TreeGrafter"/>
</dbReference>
<feature type="domain" description="ABC transporter" evidence="11">
    <location>
        <begin position="296"/>
        <end position="517"/>
    </location>
</feature>
<feature type="domain" description="ABC transporter" evidence="11">
    <location>
        <begin position="4"/>
        <end position="242"/>
    </location>
</feature>
<accession>A0A3E2B325</accession>
<gene>
    <name evidence="12" type="ORF">DV520_07385</name>
</gene>
<evidence type="ECO:0000259" key="11">
    <source>
        <dbReference type="PROSITE" id="PS50893"/>
    </source>
</evidence>
<feature type="transmembrane region" description="Helical" evidence="10">
    <location>
        <begin position="762"/>
        <end position="789"/>
    </location>
</feature>
<evidence type="ECO:0000313" key="12">
    <source>
        <dbReference type="EMBL" id="RFT06438.1"/>
    </source>
</evidence>
<dbReference type="Gene3D" id="3.40.50.300">
    <property type="entry name" value="P-loop containing nucleotide triphosphate hydrolases"/>
    <property type="match status" value="2"/>
</dbReference>
<feature type="region of interest" description="Disordered" evidence="9">
    <location>
        <begin position="533"/>
        <end position="576"/>
    </location>
</feature>
<evidence type="ECO:0000256" key="3">
    <source>
        <dbReference type="ARBA" id="ARBA00022448"/>
    </source>
</evidence>
<feature type="transmembrane region" description="Helical" evidence="10">
    <location>
        <begin position="700"/>
        <end position="718"/>
    </location>
</feature>
<keyword evidence="6 12" id="KW-0067">ATP-binding</keyword>
<dbReference type="InterPro" id="IPR003593">
    <property type="entry name" value="AAA+_ATPase"/>
</dbReference>
<feature type="transmembrane region" description="Helical" evidence="10">
    <location>
        <begin position="610"/>
        <end position="627"/>
    </location>
</feature>
<dbReference type="InterPro" id="IPR015856">
    <property type="entry name" value="ABC_transpr_CbiO/EcfA_su"/>
</dbReference>
<evidence type="ECO:0000256" key="9">
    <source>
        <dbReference type="SAM" id="MobiDB-lite"/>
    </source>
</evidence>
<evidence type="ECO:0000256" key="8">
    <source>
        <dbReference type="ARBA" id="ARBA00023136"/>
    </source>
</evidence>
<evidence type="ECO:0000256" key="6">
    <source>
        <dbReference type="ARBA" id="ARBA00022840"/>
    </source>
</evidence>
<dbReference type="RefSeq" id="WP_117142314.1">
    <property type="nucleotide sequence ID" value="NZ_CAKXKJ010000001.1"/>
</dbReference>